<reference evidence="3" key="1">
    <citation type="submission" date="2025-08" db="UniProtKB">
        <authorList>
            <consortium name="RefSeq"/>
        </authorList>
    </citation>
    <scope>IDENTIFICATION</scope>
</reference>
<accession>A0A6P5U6E8</accession>
<sequence length="163" mass="18861">MSPYQLVFGKACHLPVELEHRAFWALKTLNFDINEAGIARKLQLNELDELRNEAYENAKIYKDKTKIAHDKALVPKHFEPNHKVLLFNSRLRIFPGKLRSRWSGPFLVVRVFPHGAVEIQDMKTGSVLKVNGHRLKPYLEQIDTLQDQSKTLEVLYLDTPPSM</sequence>
<keyword evidence="1" id="KW-0175">Coiled coil</keyword>
<protein>
    <submittedName>
        <fullName evidence="3">Uncharacterized protein LOC110774498</fullName>
    </submittedName>
</protein>
<dbReference type="InterPro" id="IPR052160">
    <property type="entry name" value="Gypsy_RT_Integrase-like"/>
</dbReference>
<evidence type="ECO:0000313" key="3">
    <source>
        <dbReference type="RefSeq" id="XP_021834730.1"/>
    </source>
</evidence>
<keyword evidence="2" id="KW-1185">Reference proteome</keyword>
<dbReference type="Proteomes" id="UP000515124">
    <property type="component" value="Unplaced"/>
</dbReference>
<evidence type="ECO:0000313" key="2">
    <source>
        <dbReference type="Proteomes" id="UP000515124"/>
    </source>
</evidence>
<evidence type="ECO:0000256" key="1">
    <source>
        <dbReference type="SAM" id="Coils"/>
    </source>
</evidence>
<name>A0A6P5U6E8_PRUAV</name>
<dbReference type="RefSeq" id="XP_021834730.1">
    <property type="nucleotide sequence ID" value="XM_021979038.1"/>
</dbReference>
<dbReference type="AlphaFoldDB" id="A0A6P5U6E8"/>
<organism evidence="2 3">
    <name type="scientific">Prunus avium</name>
    <name type="common">Cherry</name>
    <name type="synonym">Cerasus avium</name>
    <dbReference type="NCBI Taxonomy" id="42229"/>
    <lineage>
        <taxon>Eukaryota</taxon>
        <taxon>Viridiplantae</taxon>
        <taxon>Streptophyta</taxon>
        <taxon>Embryophyta</taxon>
        <taxon>Tracheophyta</taxon>
        <taxon>Spermatophyta</taxon>
        <taxon>Magnoliopsida</taxon>
        <taxon>eudicotyledons</taxon>
        <taxon>Gunneridae</taxon>
        <taxon>Pentapetalae</taxon>
        <taxon>rosids</taxon>
        <taxon>fabids</taxon>
        <taxon>Rosales</taxon>
        <taxon>Rosaceae</taxon>
        <taxon>Amygdaloideae</taxon>
        <taxon>Amygdaleae</taxon>
        <taxon>Prunus</taxon>
    </lineage>
</organism>
<dbReference type="PANTHER" id="PTHR47266">
    <property type="entry name" value="ENDONUCLEASE-RELATED"/>
    <property type="match status" value="1"/>
</dbReference>
<feature type="coiled-coil region" evidence="1">
    <location>
        <begin position="33"/>
        <end position="64"/>
    </location>
</feature>
<gene>
    <name evidence="3" type="primary">LOC110774498</name>
</gene>
<dbReference type="KEGG" id="pavi:110774498"/>
<dbReference type="GeneID" id="110774498"/>
<proteinExistence type="predicted"/>